<evidence type="ECO:0008006" key="4">
    <source>
        <dbReference type="Google" id="ProtNLM"/>
    </source>
</evidence>
<gene>
    <name evidence="2" type="ORF">UO65_0053</name>
</gene>
<name>W7J606_9PSEU</name>
<dbReference type="STRING" id="909613.UO65_0053"/>
<feature type="compositionally biased region" description="Low complexity" evidence="1">
    <location>
        <begin position="208"/>
        <end position="219"/>
    </location>
</feature>
<evidence type="ECO:0000313" key="2">
    <source>
        <dbReference type="EMBL" id="EWC64446.1"/>
    </source>
</evidence>
<sequence>MTRTDTRLYGTATAHAWNRLHPRLTHRAAWIDHDGSLPIIEGTVVRLTVEHLPSGGVNKPVWLWCSGTDADEAQVDRYWQMFLRRFDIEHTFRMLKQTLGWTKPRLRDPEAADRWTWLLLAVHAQLRLARPLVADLRHPWQRPAEPAMLTPARVRRGFRNLHTKIARPAGALKPGHPGPGRPAGSKIMLSRNASTSDYSWSPAKRTPNRPTTRRAPNPAEKVKRQA</sequence>
<accession>A0A8E2WYZ0</accession>
<dbReference type="Proteomes" id="UP000019277">
    <property type="component" value="Unassembled WGS sequence"/>
</dbReference>
<evidence type="ECO:0000313" key="3">
    <source>
        <dbReference type="Proteomes" id="UP000019277"/>
    </source>
</evidence>
<dbReference type="PATRIC" id="fig|909613.9.peg.55"/>
<dbReference type="SUPFAM" id="SSF53098">
    <property type="entry name" value="Ribonuclease H-like"/>
    <property type="match status" value="1"/>
</dbReference>
<comment type="caution">
    <text evidence="2">The sequence shown here is derived from an EMBL/GenBank/DDBJ whole genome shotgun (WGS) entry which is preliminary data.</text>
</comment>
<dbReference type="AlphaFoldDB" id="W7J606"/>
<dbReference type="eggNOG" id="COG1357">
    <property type="taxonomic scope" value="Bacteria"/>
</dbReference>
<keyword evidence="3" id="KW-1185">Reference proteome</keyword>
<dbReference type="EMBL" id="AYXG01000004">
    <property type="protein sequence ID" value="EWC64446.1"/>
    <property type="molecule type" value="Genomic_DNA"/>
</dbReference>
<feature type="region of interest" description="Disordered" evidence="1">
    <location>
        <begin position="165"/>
        <end position="226"/>
    </location>
</feature>
<dbReference type="RefSeq" id="WP_200873260.1">
    <property type="nucleotide sequence ID" value="NZ_AYXG01000004.1"/>
</dbReference>
<organism evidence="2 3">
    <name type="scientific">Actinokineospora spheciospongiae</name>
    <dbReference type="NCBI Taxonomy" id="909613"/>
    <lineage>
        <taxon>Bacteria</taxon>
        <taxon>Bacillati</taxon>
        <taxon>Actinomycetota</taxon>
        <taxon>Actinomycetes</taxon>
        <taxon>Pseudonocardiales</taxon>
        <taxon>Pseudonocardiaceae</taxon>
        <taxon>Actinokineospora</taxon>
    </lineage>
</organism>
<accession>W7J606</accession>
<proteinExistence type="predicted"/>
<protein>
    <recommendedName>
        <fullName evidence="4">Transposase IS4-like domain-containing protein</fullName>
    </recommendedName>
</protein>
<dbReference type="InterPro" id="IPR012337">
    <property type="entry name" value="RNaseH-like_sf"/>
</dbReference>
<reference evidence="2 3" key="1">
    <citation type="journal article" date="2014" name="Genome Announc.">
        <title>Draft Genome Sequence of the Antitrypanosomally Active Sponge-Associated Bacterium Actinokineospora sp. Strain EG49.</title>
        <authorList>
            <person name="Harjes J."/>
            <person name="Ryu T."/>
            <person name="Abdelmohsen U.R."/>
            <person name="Moitinho-Silva L."/>
            <person name="Horn H."/>
            <person name="Ravasi T."/>
            <person name="Hentschel U."/>
        </authorList>
    </citation>
    <scope>NUCLEOTIDE SEQUENCE [LARGE SCALE GENOMIC DNA]</scope>
    <source>
        <strain evidence="2 3">EG49</strain>
    </source>
</reference>
<evidence type="ECO:0000256" key="1">
    <source>
        <dbReference type="SAM" id="MobiDB-lite"/>
    </source>
</evidence>